<sequence>MKRLFILLIAIFITFNFTMAQKHFRIGAGFDVVFPASDYNDIAKTGVGGSLLMDYSFSPEIAITLSSTYSSHGTELPVIGIDGEVIEFNIKSIDVLLGGRYYVSPSFFGLLEAGVRYLQLYADIYKATDNNNSDKTTKYKPYYTAGFGLGYRYNLAEDKSDFEFTGIYHFVSGDVMNFPTFTLRASILIYL</sequence>
<gene>
    <name evidence="1" type="ORF">MNBD_IGNAVI01-2347</name>
</gene>
<organism evidence="1">
    <name type="scientific">hydrothermal vent metagenome</name>
    <dbReference type="NCBI Taxonomy" id="652676"/>
    <lineage>
        <taxon>unclassified sequences</taxon>
        <taxon>metagenomes</taxon>
        <taxon>ecological metagenomes</taxon>
    </lineage>
</organism>
<dbReference type="AlphaFoldDB" id="A0A3B1C6B0"/>
<dbReference type="InterPro" id="IPR011250">
    <property type="entry name" value="OMP/PagP_B-barrel"/>
</dbReference>
<name>A0A3B1C6B0_9ZZZZ</name>
<proteinExistence type="predicted"/>
<evidence type="ECO:0008006" key="2">
    <source>
        <dbReference type="Google" id="ProtNLM"/>
    </source>
</evidence>
<dbReference type="Gene3D" id="2.40.160.20">
    <property type="match status" value="1"/>
</dbReference>
<dbReference type="SUPFAM" id="SSF56925">
    <property type="entry name" value="OMPA-like"/>
    <property type="match status" value="1"/>
</dbReference>
<protein>
    <recommendedName>
        <fullName evidence="2">Outer membrane protein beta-barrel domain-containing protein</fullName>
    </recommendedName>
</protein>
<evidence type="ECO:0000313" key="1">
    <source>
        <dbReference type="EMBL" id="VAX23632.1"/>
    </source>
</evidence>
<accession>A0A3B1C6B0</accession>
<dbReference type="EMBL" id="UOGD01000256">
    <property type="protein sequence ID" value="VAX23632.1"/>
    <property type="molecule type" value="Genomic_DNA"/>
</dbReference>
<reference evidence="1" key="1">
    <citation type="submission" date="2018-06" db="EMBL/GenBank/DDBJ databases">
        <authorList>
            <person name="Zhirakovskaya E."/>
        </authorList>
    </citation>
    <scope>NUCLEOTIDE SEQUENCE</scope>
</reference>